<keyword evidence="9 20" id="KW-0472">Membrane</keyword>
<dbReference type="Gene3D" id="3.40.50.2300">
    <property type="match status" value="2"/>
</dbReference>
<dbReference type="InterPro" id="IPR028082">
    <property type="entry name" value="Peripla_BP_I"/>
</dbReference>
<evidence type="ECO:0000259" key="21">
    <source>
        <dbReference type="SMART" id="SM00079"/>
    </source>
</evidence>
<evidence type="ECO:0000256" key="20">
    <source>
        <dbReference type="SAM" id="Phobius"/>
    </source>
</evidence>
<dbReference type="OrthoDB" id="5984008at2759"/>
<evidence type="ECO:0000256" key="2">
    <source>
        <dbReference type="ARBA" id="ARBA00022448"/>
    </source>
</evidence>
<dbReference type="InterPro" id="IPR019594">
    <property type="entry name" value="Glu/Gly-bd"/>
</dbReference>
<evidence type="ECO:0000256" key="1">
    <source>
        <dbReference type="ARBA" id="ARBA00008685"/>
    </source>
</evidence>
<dbReference type="InterPro" id="IPR001320">
    <property type="entry name" value="Iontro_rcpt_C"/>
</dbReference>
<feature type="transmembrane region" description="Helical" evidence="20">
    <location>
        <begin position="577"/>
        <end position="596"/>
    </location>
</feature>
<feature type="binding site" evidence="17">
    <location>
        <position position="704"/>
    </location>
    <ligand>
        <name>L-glutamate</name>
        <dbReference type="ChEBI" id="CHEBI:29985"/>
    </ligand>
</feature>
<dbReference type="GO" id="GO:0045211">
    <property type="term" value="C:postsynaptic membrane"/>
    <property type="evidence" value="ECO:0007669"/>
    <property type="project" value="UniProtKB-SubCell"/>
</dbReference>
<keyword evidence="13" id="KW-1071">Ligand-gated ion channel</keyword>
<dbReference type="Gene3D" id="1.10.287.70">
    <property type="match status" value="1"/>
</dbReference>
<dbReference type="PRINTS" id="PR00177">
    <property type="entry name" value="NMDARECEPTOR"/>
</dbReference>
<dbReference type="InterPro" id="IPR015683">
    <property type="entry name" value="Ionotropic_Glu_rcpt"/>
</dbReference>
<accession>A0A9P0HEL9</accession>
<keyword evidence="19" id="KW-1015">Disulfide bond</keyword>
<dbReference type="SUPFAM" id="SSF53850">
    <property type="entry name" value="Periplasmic binding protein-like II"/>
    <property type="match status" value="1"/>
</dbReference>
<keyword evidence="24" id="KW-1185">Reference proteome</keyword>
<evidence type="ECO:0000256" key="11">
    <source>
        <dbReference type="ARBA" id="ARBA00023180"/>
    </source>
</evidence>
<feature type="binding site" evidence="17">
    <location>
        <position position="703"/>
    </location>
    <ligand>
        <name>L-glutamate</name>
        <dbReference type="ChEBI" id="CHEBI:29985"/>
    </ligand>
</feature>
<evidence type="ECO:0000313" key="23">
    <source>
        <dbReference type="EMBL" id="CAH1400965.1"/>
    </source>
</evidence>
<dbReference type="FunFam" id="1.10.287.70:FF:000064">
    <property type="entry name" value="Glutamate receptor ionotropic, kainate"/>
    <property type="match status" value="1"/>
</dbReference>
<evidence type="ECO:0000256" key="12">
    <source>
        <dbReference type="ARBA" id="ARBA00023257"/>
    </source>
</evidence>
<protein>
    <recommendedName>
        <fullName evidence="16">Glutamate receptor 1</fullName>
    </recommendedName>
</protein>
<organism evidence="23 24">
    <name type="scientific">Nezara viridula</name>
    <name type="common">Southern green stink bug</name>
    <name type="synonym">Cimex viridulus</name>
    <dbReference type="NCBI Taxonomy" id="85310"/>
    <lineage>
        <taxon>Eukaryota</taxon>
        <taxon>Metazoa</taxon>
        <taxon>Ecdysozoa</taxon>
        <taxon>Arthropoda</taxon>
        <taxon>Hexapoda</taxon>
        <taxon>Insecta</taxon>
        <taxon>Pterygota</taxon>
        <taxon>Neoptera</taxon>
        <taxon>Paraneoptera</taxon>
        <taxon>Hemiptera</taxon>
        <taxon>Heteroptera</taxon>
        <taxon>Panheteroptera</taxon>
        <taxon>Pentatomomorpha</taxon>
        <taxon>Pentatomoidea</taxon>
        <taxon>Pentatomidae</taxon>
        <taxon>Pentatominae</taxon>
        <taxon>Nezara</taxon>
    </lineage>
</organism>
<dbReference type="Proteomes" id="UP001152798">
    <property type="component" value="Chromosome 5"/>
</dbReference>
<dbReference type="Gene3D" id="3.40.190.10">
    <property type="entry name" value="Periplasmic binding protein-like II"/>
    <property type="match status" value="2"/>
</dbReference>
<gene>
    <name evidence="23" type="ORF">NEZAVI_LOCUS10091</name>
</gene>
<keyword evidence="2" id="KW-0813">Transport</keyword>
<dbReference type="Pfam" id="PF10613">
    <property type="entry name" value="Lig_chan-Glu_bd"/>
    <property type="match status" value="1"/>
</dbReference>
<evidence type="ECO:0000256" key="19">
    <source>
        <dbReference type="PIRSR" id="PIRSR601508-3"/>
    </source>
</evidence>
<evidence type="ECO:0000256" key="9">
    <source>
        <dbReference type="ARBA" id="ARBA00023136"/>
    </source>
</evidence>
<dbReference type="CDD" id="cd06382">
    <property type="entry name" value="PBP1_iGluR_Kainate"/>
    <property type="match status" value="1"/>
</dbReference>
<keyword evidence="4 20" id="KW-0812">Transmembrane</keyword>
<dbReference type="GO" id="GO:0008328">
    <property type="term" value="C:ionotropic glutamate receptor complex"/>
    <property type="evidence" value="ECO:0007669"/>
    <property type="project" value="UniProtKB-ARBA"/>
</dbReference>
<reference evidence="23" key="1">
    <citation type="submission" date="2022-01" db="EMBL/GenBank/DDBJ databases">
        <authorList>
            <person name="King R."/>
        </authorList>
    </citation>
    <scope>NUCLEOTIDE SEQUENCE</scope>
</reference>
<evidence type="ECO:0000256" key="8">
    <source>
        <dbReference type="ARBA" id="ARBA00023065"/>
    </source>
</evidence>
<evidence type="ECO:0000256" key="18">
    <source>
        <dbReference type="PIRSR" id="PIRSR601508-2"/>
    </source>
</evidence>
<feature type="transmembrane region" description="Helical" evidence="20">
    <location>
        <begin position="653"/>
        <end position="673"/>
    </location>
</feature>
<keyword evidence="3" id="KW-1003">Cell membrane</keyword>
<sequence length="960" mass="109743">MTTLKLQSTVKAHLEFCLLDLFSLIMVYVQLSCYLFLIVLNCASSTRIPIAGFFTSEKTEEEQVFKLAIENINYVNQDKNYPEDSLILEPYVEHVLSFDSYNTSRRVCDLASQGIGGIFGLHSPEAIGITESVCDAMDIPLIKTFWDTPSMPSKSVINIYPDPTILSKVLVDVIKDMDWTSYAILYDSDFGLLRLQELLKSHKRAFTSEGHVPFTVWQLEPEGDVRPILKQIQKTSETRIVLDCATERIIDVLKQAKQVKMLGDYHSYVLTSLDAHTLDYSELKLSTTNITTLRLVNPQRHYVQSTVQDWVFFHKALLEDKVPITADTLKTNSALMFDAIKVYSEAIQRLRRGSLEDVEVMPLQCSWREKWLNGSSIINEIKKVKIEGMSGSIKFDESGQRTFFSIDIIELTNGFRKIGTWDTERGITYTRTGSEMQNEMFQSISNKTFYVVSRLGEPYLTEIDKNLEGNARFAGYSMDLIDEIAKDLKFSYKFYLAPDGEYGSFNKETKQWTGLIKELRERRADLGICDLTITYERRSAVDFTMPFMTLGISILYSKPMKQPPELFSFLSPFSVDVWIYMATAYLGVSLLLYFLARISPMEWKNPHPCNKDPGELENTLAIYNAIWHNIGSLMQQGSDIAPQALSTRVVAGMWWFFVLIMISSYTANLAAFLTMDRMEATIENVEDLANQNKIKYGLLKKGSSANFFQNSNVSLYQKIWSQMESAHPSVFTSDNDEGVERVLRGNRGYAFFMESTTIEYQKEKHCSLMQVGGLLDSKGYGIAMPFNSPYRIAISGSVLKMQESGRLQQLKDKWWKNQKDKCPEEDKSKDSSELSIAHVGGVFLVLLVGCVVAFFVSILEFLWNVRKVAVTEKLSPAEAFLLELKFAIQCYGTTKPVWKRREDSVVDKDFAESREIEEDEVEEEEEEDRGFFGDENMEEEYIRMNGFNKNIRAMSTQSYS</sequence>
<feature type="transmembrane region" description="Helical" evidence="20">
    <location>
        <begin position="836"/>
        <end position="863"/>
    </location>
</feature>
<evidence type="ECO:0000256" key="10">
    <source>
        <dbReference type="ARBA" id="ARBA00023170"/>
    </source>
</evidence>
<feature type="domain" description="Ionotropic glutamate receptor C-terminal" evidence="21">
    <location>
        <begin position="448"/>
        <end position="817"/>
    </location>
</feature>
<dbReference type="GO" id="GO:0004970">
    <property type="term" value="F:glutamate-gated receptor activity"/>
    <property type="evidence" value="ECO:0007669"/>
    <property type="project" value="UniProtKB-ARBA"/>
</dbReference>
<evidence type="ECO:0000256" key="15">
    <source>
        <dbReference type="ARBA" id="ARBA00034104"/>
    </source>
</evidence>
<evidence type="ECO:0000256" key="16">
    <source>
        <dbReference type="ARBA" id="ARBA00072754"/>
    </source>
</evidence>
<name>A0A9P0HEL9_NEZVI</name>
<feature type="site" description="Crucial to convey clamshell closure to channel opening" evidence="18">
    <location>
        <position position="682"/>
    </location>
</feature>
<dbReference type="Pfam" id="PF00060">
    <property type="entry name" value="Lig_chan"/>
    <property type="match status" value="1"/>
</dbReference>
<keyword evidence="8" id="KW-0406">Ion transport</keyword>
<evidence type="ECO:0000256" key="14">
    <source>
        <dbReference type="ARBA" id="ARBA00023303"/>
    </source>
</evidence>
<dbReference type="SMART" id="SM00918">
    <property type="entry name" value="Lig_chan-Glu_bd"/>
    <property type="match status" value="1"/>
</dbReference>
<feature type="binding site" evidence="17">
    <location>
        <position position="537"/>
    </location>
    <ligand>
        <name>L-glutamate</name>
        <dbReference type="ChEBI" id="CHEBI:29985"/>
    </ligand>
</feature>
<keyword evidence="12" id="KW-0628">Postsynaptic cell membrane</keyword>
<keyword evidence="6 20" id="KW-1133">Transmembrane helix</keyword>
<evidence type="ECO:0000256" key="5">
    <source>
        <dbReference type="ARBA" id="ARBA00022729"/>
    </source>
</evidence>
<dbReference type="SMART" id="SM00079">
    <property type="entry name" value="PBPe"/>
    <property type="match status" value="1"/>
</dbReference>
<keyword evidence="7" id="KW-0770">Synapse</keyword>
<dbReference type="FunFam" id="3.40.190.10:FF:000178">
    <property type="entry name" value="Glutamate receptor subunit"/>
    <property type="match status" value="1"/>
</dbReference>
<feature type="domain" description="Ionotropic glutamate receptor L-glutamate and glycine-binding" evidence="22">
    <location>
        <begin position="458"/>
        <end position="521"/>
    </location>
</feature>
<proteinExistence type="inferred from homology"/>
<keyword evidence="10" id="KW-0675">Receptor</keyword>
<feature type="transmembrane region" description="Helical" evidence="20">
    <location>
        <begin position="21"/>
        <end position="40"/>
    </location>
</feature>
<evidence type="ECO:0000259" key="22">
    <source>
        <dbReference type="SMART" id="SM00918"/>
    </source>
</evidence>
<keyword evidence="5" id="KW-0732">Signal</keyword>
<evidence type="ECO:0000256" key="3">
    <source>
        <dbReference type="ARBA" id="ARBA00022475"/>
    </source>
</evidence>
<dbReference type="Pfam" id="PF01094">
    <property type="entry name" value="ANF_receptor"/>
    <property type="match status" value="1"/>
</dbReference>
<evidence type="ECO:0000256" key="6">
    <source>
        <dbReference type="ARBA" id="ARBA00022989"/>
    </source>
</evidence>
<dbReference type="PANTHER" id="PTHR18966">
    <property type="entry name" value="IONOTROPIC GLUTAMATE RECEPTOR"/>
    <property type="match status" value="1"/>
</dbReference>
<evidence type="ECO:0000256" key="7">
    <source>
        <dbReference type="ARBA" id="ARBA00023018"/>
    </source>
</evidence>
<feature type="binding site" evidence="17">
    <location>
        <position position="754"/>
    </location>
    <ligand>
        <name>L-glutamate</name>
        <dbReference type="ChEBI" id="CHEBI:29985"/>
    </ligand>
</feature>
<dbReference type="AlphaFoldDB" id="A0A9P0HEL9"/>
<dbReference type="InterPro" id="IPR001828">
    <property type="entry name" value="ANF_lig-bd_rcpt"/>
</dbReference>
<evidence type="ECO:0000313" key="24">
    <source>
        <dbReference type="Proteomes" id="UP001152798"/>
    </source>
</evidence>
<dbReference type="FunFam" id="3.40.190.10:FF:000061">
    <property type="entry name" value="Glutamate receptor, ionotropic kainate"/>
    <property type="match status" value="1"/>
</dbReference>
<keyword evidence="11" id="KW-0325">Glycoprotein</keyword>
<evidence type="ECO:0000256" key="4">
    <source>
        <dbReference type="ARBA" id="ARBA00022692"/>
    </source>
</evidence>
<dbReference type="SUPFAM" id="SSF53822">
    <property type="entry name" value="Periplasmic binding protein-like I"/>
    <property type="match status" value="1"/>
</dbReference>
<comment type="similarity">
    <text evidence="1">Belongs to the glutamate-gated ion channel (TC 1.A.10.1) family.</text>
</comment>
<feature type="disulfide bond" evidence="19">
    <location>
        <begin position="766"/>
        <end position="822"/>
    </location>
</feature>
<dbReference type="InterPro" id="IPR001508">
    <property type="entry name" value="Iono_Glu_rcpt_met"/>
</dbReference>
<feature type="binding site" evidence="17">
    <location>
        <position position="532"/>
    </location>
    <ligand>
        <name>L-glutamate</name>
        <dbReference type="ChEBI" id="CHEBI:29985"/>
    </ligand>
</feature>
<dbReference type="EMBL" id="OV725081">
    <property type="protein sequence ID" value="CAH1400965.1"/>
    <property type="molecule type" value="Genomic_DNA"/>
</dbReference>
<evidence type="ECO:0000256" key="17">
    <source>
        <dbReference type="PIRSR" id="PIRSR601508-1"/>
    </source>
</evidence>
<evidence type="ECO:0000256" key="13">
    <source>
        <dbReference type="ARBA" id="ARBA00023286"/>
    </source>
</evidence>
<keyword evidence="14" id="KW-0407">Ion channel</keyword>
<feature type="site" description="Interaction with the cone snail toxin Con-ikot-ikot" evidence="18">
    <location>
        <position position="800"/>
    </location>
</feature>
<comment type="subcellular location">
    <subcellularLocation>
        <location evidence="15">Postsynaptic cell membrane</location>
        <topology evidence="15">Multi-pass membrane protein</topology>
    </subcellularLocation>
</comment>